<dbReference type="InterPro" id="IPR057594">
    <property type="entry name" value="TgrO1-like_Ig"/>
</dbReference>
<dbReference type="OrthoDB" id="23947at2759"/>
<evidence type="ECO:0000313" key="7">
    <source>
        <dbReference type="Proteomes" id="UP000001064"/>
    </source>
</evidence>
<dbReference type="GO" id="GO:0016020">
    <property type="term" value="C:membrane"/>
    <property type="evidence" value="ECO:0007669"/>
    <property type="project" value="UniProtKB-SubCell"/>
</dbReference>
<keyword evidence="7" id="KW-1185">Reference proteome</keyword>
<evidence type="ECO:0000313" key="6">
    <source>
        <dbReference type="EMBL" id="EGC40211.1"/>
    </source>
</evidence>
<accession>F0Z780</accession>
<dbReference type="EMBL" id="GL870945">
    <property type="protein sequence ID" value="EGC40211.1"/>
    <property type="molecule type" value="Genomic_DNA"/>
</dbReference>
<evidence type="ECO:0000256" key="2">
    <source>
        <dbReference type="ARBA" id="ARBA00022729"/>
    </source>
</evidence>
<keyword evidence="2" id="KW-0732">Signal</keyword>
<keyword evidence="3" id="KW-0472">Membrane</keyword>
<protein>
    <recommendedName>
        <fullName evidence="5">TgrO1-like immunoglobulin-like domain-containing protein</fullName>
    </recommendedName>
</protein>
<keyword evidence="4" id="KW-0325">Glycoprotein</keyword>
<sequence>MFKDKNKIVILVFLIHLSICFGYHVKTSYGKIVVDFTGLYDRVPLNITIYKDPYLKIPYLNLNFTWSKFSDPEFHNYIFDRITYVATMDSKKYYGSAASACVLDGTTNKTECGFQAYSIKRCLFPPYNVTFLNKPPTKGGVINVTGEFMRLGINDLKVALFKSKDFYQNVTVAGEYDDPNYNPNFLSITFPPGYGKFKFCLDSDEQNCYDLSFQSPLISSVYYNTTNNHLTIKGDNFYNSKYGVRERTIVYVYINGSSLKESDITSIGYEEMVLSYSSIYTQELNISINIDSLYTNNTIQIPPYPASYSTNATKYNEGIVEITGTQLLSRKDQNDL</sequence>
<feature type="domain" description="TgrO1-like immunoglobulin-like" evidence="5">
    <location>
        <begin position="133"/>
        <end position="207"/>
    </location>
</feature>
<dbReference type="PANTHER" id="PTHR31341:SF4">
    <property type="entry name" value="IPT_TIG DOMAIN-CONTAINING PROTEIN-RELATED"/>
    <property type="match status" value="1"/>
</dbReference>
<proteinExistence type="predicted"/>
<gene>
    <name evidence="6" type="ORF">DICPUDRAFT_71387</name>
</gene>
<dbReference type="RefSeq" id="XP_003283280.1">
    <property type="nucleotide sequence ID" value="XM_003283232.1"/>
</dbReference>
<name>F0Z780_DICPU</name>
<dbReference type="InterPro" id="IPR052014">
    <property type="entry name" value="Dictyostelium_Tiger"/>
</dbReference>
<evidence type="ECO:0000256" key="4">
    <source>
        <dbReference type="ARBA" id="ARBA00023180"/>
    </source>
</evidence>
<dbReference type="InParanoid" id="F0Z780"/>
<evidence type="ECO:0000259" key="5">
    <source>
        <dbReference type="Pfam" id="PF24612"/>
    </source>
</evidence>
<feature type="non-terminal residue" evidence="6">
    <location>
        <position position="1"/>
    </location>
</feature>
<dbReference type="GeneID" id="10509173"/>
<evidence type="ECO:0000256" key="3">
    <source>
        <dbReference type="ARBA" id="ARBA00023136"/>
    </source>
</evidence>
<reference evidence="7" key="1">
    <citation type="journal article" date="2011" name="Genome Biol.">
        <title>Comparative genomics of the social amoebae Dictyostelium discoideum and Dictyostelium purpureum.</title>
        <authorList>
            <consortium name="US DOE Joint Genome Institute (JGI-PGF)"/>
            <person name="Sucgang R."/>
            <person name="Kuo A."/>
            <person name="Tian X."/>
            <person name="Salerno W."/>
            <person name="Parikh A."/>
            <person name="Feasley C.L."/>
            <person name="Dalin E."/>
            <person name="Tu H."/>
            <person name="Huang E."/>
            <person name="Barry K."/>
            <person name="Lindquist E."/>
            <person name="Shapiro H."/>
            <person name="Bruce D."/>
            <person name="Schmutz J."/>
            <person name="Salamov A."/>
            <person name="Fey P."/>
            <person name="Gaudet P."/>
            <person name="Anjard C."/>
            <person name="Babu M.M."/>
            <person name="Basu S."/>
            <person name="Bushmanova Y."/>
            <person name="van der Wel H."/>
            <person name="Katoh-Kurasawa M."/>
            <person name="Dinh C."/>
            <person name="Coutinho P.M."/>
            <person name="Saito T."/>
            <person name="Elias M."/>
            <person name="Schaap P."/>
            <person name="Kay R.R."/>
            <person name="Henrissat B."/>
            <person name="Eichinger L."/>
            <person name="Rivero F."/>
            <person name="Putnam N.H."/>
            <person name="West C.M."/>
            <person name="Loomis W.F."/>
            <person name="Chisholm R.L."/>
            <person name="Shaulsky G."/>
            <person name="Strassmann J.E."/>
            <person name="Queller D.C."/>
            <person name="Kuspa A."/>
            <person name="Grigoriev I.V."/>
        </authorList>
    </citation>
    <scope>NUCLEOTIDE SEQUENCE [LARGE SCALE GENOMIC DNA]</scope>
    <source>
        <strain evidence="7">QSDP1</strain>
    </source>
</reference>
<organism evidence="6 7">
    <name type="scientific">Dictyostelium purpureum</name>
    <name type="common">Slime mold</name>
    <dbReference type="NCBI Taxonomy" id="5786"/>
    <lineage>
        <taxon>Eukaryota</taxon>
        <taxon>Amoebozoa</taxon>
        <taxon>Evosea</taxon>
        <taxon>Eumycetozoa</taxon>
        <taxon>Dictyostelia</taxon>
        <taxon>Dictyosteliales</taxon>
        <taxon>Dictyosteliaceae</taxon>
        <taxon>Dictyostelium</taxon>
    </lineage>
</organism>
<comment type="subcellular location">
    <subcellularLocation>
        <location evidence="1">Membrane</location>
    </subcellularLocation>
</comment>
<dbReference type="KEGG" id="dpp:DICPUDRAFT_71387"/>
<evidence type="ECO:0000256" key="1">
    <source>
        <dbReference type="ARBA" id="ARBA00004370"/>
    </source>
</evidence>
<dbReference type="Pfam" id="PF24612">
    <property type="entry name" value="Ig_TgrO1"/>
    <property type="match status" value="1"/>
</dbReference>
<dbReference type="FunCoup" id="F0Z780">
    <property type="interactions" value="937"/>
</dbReference>
<dbReference type="AlphaFoldDB" id="F0Z780"/>
<dbReference type="PANTHER" id="PTHR31341">
    <property type="entry name" value="IPT/TIG DOMAIN-CONTAINING PROTEIN-RELATED-RELATED"/>
    <property type="match status" value="1"/>
</dbReference>
<dbReference type="VEuPathDB" id="AmoebaDB:DICPUDRAFT_71387"/>
<dbReference type="Proteomes" id="UP000001064">
    <property type="component" value="Unassembled WGS sequence"/>
</dbReference>